<dbReference type="InterPro" id="IPR036444">
    <property type="entry name" value="PLipase_A2_dom_sf"/>
</dbReference>
<proteinExistence type="predicted"/>
<name>A0ABW7GCA7_9BURK</name>
<dbReference type="PROSITE" id="PS51257">
    <property type="entry name" value="PROKAR_LIPOPROTEIN"/>
    <property type="match status" value="1"/>
</dbReference>
<evidence type="ECO:0000256" key="1">
    <source>
        <dbReference type="SAM" id="MobiDB-lite"/>
    </source>
</evidence>
<accession>A0ABW7GCA7</accession>
<keyword evidence="4" id="KW-1185">Reference proteome</keyword>
<comment type="caution">
    <text evidence="3">The sequence shown here is derived from an EMBL/GenBank/DDBJ whole genome shotgun (WGS) entry which is preliminary data.</text>
</comment>
<protein>
    <recommendedName>
        <fullName evidence="5">FAD-binding oxidoreductase</fullName>
    </recommendedName>
</protein>
<evidence type="ECO:0000256" key="2">
    <source>
        <dbReference type="SAM" id="SignalP"/>
    </source>
</evidence>
<keyword evidence="2" id="KW-0732">Signal</keyword>
<feature type="compositionally biased region" description="Low complexity" evidence="1">
    <location>
        <begin position="155"/>
        <end position="174"/>
    </location>
</feature>
<dbReference type="EMBL" id="JBIGIA010000024">
    <property type="protein sequence ID" value="MFG6459537.1"/>
    <property type="molecule type" value="Genomic_DNA"/>
</dbReference>
<dbReference type="RefSeq" id="WP_394491636.1">
    <property type="nucleotide sequence ID" value="NZ_JBIGIA010000024.1"/>
</dbReference>
<dbReference type="SUPFAM" id="SSF48619">
    <property type="entry name" value="Phospholipase A2, PLA2"/>
    <property type="match status" value="1"/>
</dbReference>
<feature type="signal peptide" evidence="2">
    <location>
        <begin position="1"/>
        <end position="29"/>
    </location>
</feature>
<evidence type="ECO:0008006" key="5">
    <source>
        <dbReference type="Google" id="ProtNLM"/>
    </source>
</evidence>
<organism evidence="3 4">
    <name type="scientific">Pelomonas nitida</name>
    <dbReference type="NCBI Taxonomy" id="3299027"/>
    <lineage>
        <taxon>Bacteria</taxon>
        <taxon>Pseudomonadati</taxon>
        <taxon>Pseudomonadota</taxon>
        <taxon>Betaproteobacteria</taxon>
        <taxon>Burkholderiales</taxon>
        <taxon>Sphaerotilaceae</taxon>
        <taxon>Roseateles</taxon>
    </lineage>
</organism>
<feature type="region of interest" description="Disordered" evidence="1">
    <location>
        <begin position="151"/>
        <end position="180"/>
    </location>
</feature>
<reference evidence="3 4" key="1">
    <citation type="submission" date="2024-09" db="EMBL/GenBank/DDBJ databases">
        <title>Novel species of the genus Pelomonas and Roseateles isolated from streams.</title>
        <authorList>
            <person name="Lu H."/>
        </authorList>
    </citation>
    <scope>NUCLEOTIDE SEQUENCE [LARGE SCALE GENOMIC DNA]</scope>
    <source>
        <strain evidence="3 4">BYS96W</strain>
    </source>
</reference>
<dbReference type="Proteomes" id="UP001606305">
    <property type="component" value="Unassembled WGS sequence"/>
</dbReference>
<evidence type="ECO:0000313" key="4">
    <source>
        <dbReference type="Proteomes" id="UP001606305"/>
    </source>
</evidence>
<sequence length="180" mass="19068">MNAVRVLARRVRCLVLLAPWLLASCATLSAPPAPFTTDGCSLFPDRAPAGHADWCDCCLAHDLAYWRGGTAEQRLAADQALRACVARRSGSHALAEAMFVGVRAGGGPELRTPFRWGYAWPYGRGYRPLSEAEGVALQRLEDDYRASNPGLQCRPAEAAPAAPGASACASPHPAQATPSP</sequence>
<evidence type="ECO:0000313" key="3">
    <source>
        <dbReference type="EMBL" id="MFG6459537.1"/>
    </source>
</evidence>
<gene>
    <name evidence="3" type="ORF">ACG00X_22110</name>
</gene>
<feature type="chain" id="PRO_5045537871" description="FAD-binding oxidoreductase" evidence="2">
    <location>
        <begin position="30"/>
        <end position="180"/>
    </location>
</feature>